<dbReference type="OrthoDB" id="9808397at2"/>
<dbReference type="PANTHER" id="PTHR42759:SF5">
    <property type="entry name" value="METHANOL DEHYDROGENASE REGULATOR"/>
    <property type="match status" value="1"/>
</dbReference>
<name>A0A1G5ZZY5_EUBOX</name>
<dbReference type="SUPFAM" id="SSF52540">
    <property type="entry name" value="P-loop containing nucleoside triphosphate hydrolases"/>
    <property type="match status" value="1"/>
</dbReference>
<dbReference type="PANTHER" id="PTHR42759">
    <property type="entry name" value="MOXR FAMILY PROTEIN"/>
    <property type="match status" value="1"/>
</dbReference>
<dbReference type="Gene3D" id="1.10.8.80">
    <property type="entry name" value="Magnesium chelatase subunit I, C-Terminal domain"/>
    <property type="match status" value="1"/>
</dbReference>
<feature type="domain" description="ATPase AAA-3" evidence="1">
    <location>
        <begin position="59"/>
        <end position="189"/>
    </location>
</feature>
<dbReference type="InterPro" id="IPR041628">
    <property type="entry name" value="ChlI/MoxR_AAA_lid"/>
</dbReference>
<dbReference type="EMBL" id="FMXR01000004">
    <property type="protein sequence ID" value="SDB01758.1"/>
    <property type="molecule type" value="Genomic_DNA"/>
</dbReference>
<dbReference type="InterPro" id="IPR050764">
    <property type="entry name" value="CbbQ/NirQ/NorQ/GpvN"/>
</dbReference>
<dbReference type="Pfam" id="PF17863">
    <property type="entry name" value="AAA_lid_2"/>
    <property type="match status" value="1"/>
</dbReference>
<dbReference type="STRING" id="1732.SAMN02910417_00066"/>
<proteinExistence type="predicted"/>
<dbReference type="Proteomes" id="UP000199228">
    <property type="component" value="Unassembled WGS sequence"/>
</dbReference>
<dbReference type="AlphaFoldDB" id="A0A1G5ZZY5"/>
<reference evidence="3 4" key="1">
    <citation type="submission" date="2016-10" db="EMBL/GenBank/DDBJ databases">
        <authorList>
            <person name="de Groot N.N."/>
        </authorList>
    </citation>
    <scope>NUCLEOTIDE SEQUENCE [LARGE SCALE GENOMIC DNA]</scope>
    <source>
        <strain evidence="3 4">DSM 3217</strain>
    </source>
</reference>
<evidence type="ECO:0000313" key="4">
    <source>
        <dbReference type="Proteomes" id="UP000199228"/>
    </source>
</evidence>
<dbReference type="Gene3D" id="3.40.50.300">
    <property type="entry name" value="P-loop containing nucleotide triphosphate hydrolases"/>
    <property type="match status" value="1"/>
</dbReference>
<dbReference type="CDD" id="cd00009">
    <property type="entry name" value="AAA"/>
    <property type="match status" value="1"/>
</dbReference>
<sequence>MSNVTEFEKEKLSYEVLSEENAKKAQEKIRAIIENVETVITGKREKVELTVLAMLAGGHVLIEDVPGTGKTSLVSALAKTIACNYSRIQFTPDVMPSDVTGFSIYNQKTGEFEFRPGAAMSNIVLADEINRASAKTQSAMLEIMEERQVTVDANTYKMEDPFIVLATQNPIESLGTYQLPEAQIDRFMIKISLGYPELMDEVSIIMHGKKAKSKIASVISAQEVRQLIQDTNHIKVSRLVSTYIVHIIAATRTNADIKLGSSPRGSIALYALARAYAMYNGRNYVIPDDVKYLAPYVLAHRITLTHAAKTEKKNPVDIIRKIVSSVVVPVTKEDLEV</sequence>
<accession>A0A1G5ZZY5</accession>
<gene>
    <name evidence="3" type="ORF">SAMN02910417_00066</name>
</gene>
<dbReference type="InterPro" id="IPR011703">
    <property type="entry name" value="ATPase_AAA-3"/>
</dbReference>
<dbReference type="RefSeq" id="WP_090170796.1">
    <property type="nucleotide sequence ID" value="NZ_FMXR01000004.1"/>
</dbReference>
<dbReference type="InterPro" id="IPR027417">
    <property type="entry name" value="P-loop_NTPase"/>
</dbReference>
<evidence type="ECO:0000259" key="1">
    <source>
        <dbReference type="Pfam" id="PF07726"/>
    </source>
</evidence>
<feature type="domain" description="ChlI/MoxR AAA lid" evidence="2">
    <location>
        <begin position="250"/>
        <end position="322"/>
    </location>
</feature>
<evidence type="ECO:0000313" key="3">
    <source>
        <dbReference type="EMBL" id="SDB01758.1"/>
    </source>
</evidence>
<dbReference type="GO" id="GO:0016887">
    <property type="term" value="F:ATP hydrolysis activity"/>
    <property type="evidence" value="ECO:0007669"/>
    <property type="project" value="InterPro"/>
</dbReference>
<organism evidence="3 4">
    <name type="scientific">Eubacterium oxidoreducens</name>
    <dbReference type="NCBI Taxonomy" id="1732"/>
    <lineage>
        <taxon>Bacteria</taxon>
        <taxon>Bacillati</taxon>
        <taxon>Bacillota</taxon>
        <taxon>Clostridia</taxon>
        <taxon>Eubacteriales</taxon>
        <taxon>Eubacteriaceae</taxon>
        <taxon>Eubacterium</taxon>
    </lineage>
</organism>
<protein>
    <submittedName>
        <fullName evidence="3">MoxR-like ATPase</fullName>
    </submittedName>
</protein>
<dbReference type="PIRSF" id="PIRSF002849">
    <property type="entry name" value="AAA_ATPase_chaperone_MoxR_prd"/>
    <property type="match status" value="1"/>
</dbReference>
<dbReference type="GO" id="GO:0005524">
    <property type="term" value="F:ATP binding"/>
    <property type="evidence" value="ECO:0007669"/>
    <property type="project" value="InterPro"/>
</dbReference>
<evidence type="ECO:0000259" key="2">
    <source>
        <dbReference type="Pfam" id="PF17863"/>
    </source>
</evidence>
<keyword evidence="4" id="KW-1185">Reference proteome</keyword>
<dbReference type="Pfam" id="PF07726">
    <property type="entry name" value="AAA_3"/>
    <property type="match status" value="1"/>
</dbReference>